<accession>Q2AA31</accession>
<name>Q2AA31_ASPOF</name>
<dbReference type="EMBL" id="AC183436">
    <property type="protein sequence ID" value="ABD63181.1"/>
    <property type="molecule type" value="Genomic_DNA"/>
</dbReference>
<proteinExistence type="predicted"/>
<gene>
    <name evidence="1" type="ORF">20.t00033</name>
</gene>
<protein>
    <submittedName>
        <fullName evidence="1">Uncharacterized protein</fullName>
    </submittedName>
</protein>
<reference evidence="1" key="1">
    <citation type="submission" date="2006-03" db="EMBL/GenBank/DDBJ databases">
        <title>Comparative Sequence and Genetic Analyses of Asparagus BACs Reveal No Microsynteny with Onion or Rice.</title>
        <authorList>
            <person name="Jernej J."/>
            <person name="Telgmann A."/>
            <person name="Jung C."/>
            <person name="Cheung F."/>
            <person name="Havey M.J."/>
            <person name="Town C.D."/>
        </authorList>
    </citation>
    <scope>NUCLEOTIDE SEQUENCE</scope>
</reference>
<evidence type="ECO:0000313" key="1">
    <source>
        <dbReference type="EMBL" id="ABD63181.1"/>
    </source>
</evidence>
<organism evidence="1">
    <name type="scientific">Asparagus officinalis</name>
    <name type="common">Garden asparagus</name>
    <dbReference type="NCBI Taxonomy" id="4686"/>
    <lineage>
        <taxon>Eukaryota</taxon>
        <taxon>Viridiplantae</taxon>
        <taxon>Streptophyta</taxon>
        <taxon>Embryophyta</taxon>
        <taxon>Tracheophyta</taxon>
        <taxon>Spermatophyta</taxon>
        <taxon>Magnoliopsida</taxon>
        <taxon>Liliopsida</taxon>
        <taxon>Asparagales</taxon>
        <taxon>Asparagaceae</taxon>
        <taxon>Asparagoideae</taxon>
        <taxon>Asparagus</taxon>
    </lineage>
</organism>
<sequence>MLLFKKDNHPYGVSSSGGFSEGLEVILPSSRWLAESWDEVTQFKLKIQVQDSSVTVENPVVIVDFFPRVGNEDVGWKAGINSGPELDQSPLSPHRDVVKETDGEATSFFDFMPSSCMGD</sequence>
<dbReference type="AlphaFoldDB" id="Q2AA31"/>